<dbReference type="HOGENOM" id="CLU_081251_2_1_12"/>
<keyword evidence="3" id="KW-0436">Ligase</keyword>
<dbReference type="SUPFAM" id="SSF55144">
    <property type="entry name" value="LigT-like"/>
    <property type="match status" value="1"/>
</dbReference>
<dbReference type="STRING" id="158190.SpiGrapes_0293"/>
<comment type="similarity">
    <text evidence="2">Belongs to the 2H phosphoesterase superfamily. ThpR family.</text>
</comment>
<dbReference type="KEGG" id="sgp:SpiGrapes_0293"/>
<dbReference type="InterPro" id="IPR009097">
    <property type="entry name" value="Cyclic_Pdiesterase"/>
</dbReference>
<dbReference type="Proteomes" id="UP000005632">
    <property type="component" value="Chromosome"/>
</dbReference>
<dbReference type="eggNOG" id="COG1514">
    <property type="taxonomic scope" value="Bacteria"/>
</dbReference>
<keyword evidence="1 2" id="KW-0378">Hydrolase</keyword>
<evidence type="ECO:0000313" key="4">
    <source>
        <dbReference type="Proteomes" id="UP000005632"/>
    </source>
</evidence>
<feature type="short sequence motif" description="HXTX 2" evidence="2">
    <location>
        <begin position="123"/>
        <end position="126"/>
    </location>
</feature>
<sequence>MRLFIAIKFDKDTINRALEQQKLLQANATRGTYTTESNLHLTLLFLGEVEASYLEPIKIAMEDIECKSFFLRFTRLGYFEKPQGDIWWIGGDNDPRLQHLEILLSKRLSSLKLPLSQEAYRPHLTLARNVRMPDEVKKQLMEKPFPWFGANVSSFTLIHSHRVDSLLTYSPLFTKEL</sequence>
<feature type="active site" description="Proton donor" evidence="2">
    <location>
        <position position="40"/>
    </location>
</feature>
<dbReference type="HAMAP" id="MF_01940">
    <property type="entry name" value="RNA_CPDase"/>
    <property type="match status" value="1"/>
</dbReference>
<feature type="active site" description="Proton acceptor" evidence="2">
    <location>
        <position position="123"/>
    </location>
</feature>
<evidence type="ECO:0000313" key="3">
    <source>
        <dbReference type="EMBL" id="AEV28153.1"/>
    </source>
</evidence>
<dbReference type="EMBL" id="CP003155">
    <property type="protein sequence ID" value="AEV28153.1"/>
    <property type="molecule type" value="Genomic_DNA"/>
</dbReference>
<dbReference type="AlphaFoldDB" id="G8QUX7"/>
<dbReference type="RefSeq" id="WP_014269002.1">
    <property type="nucleotide sequence ID" value="NC_016633.1"/>
</dbReference>
<evidence type="ECO:0000256" key="2">
    <source>
        <dbReference type="HAMAP-Rule" id="MF_01940"/>
    </source>
</evidence>
<dbReference type="Gene3D" id="3.90.1140.10">
    <property type="entry name" value="Cyclic phosphodiesterase"/>
    <property type="match status" value="1"/>
</dbReference>
<dbReference type="PANTHER" id="PTHR35561">
    <property type="entry name" value="RNA 2',3'-CYCLIC PHOSPHODIESTERASE"/>
    <property type="match status" value="1"/>
</dbReference>
<dbReference type="OrthoDB" id="9789350at2"/>
<comment type="function">
    <text evidence="2">Hydrolyzes RNA 2',3'-cyclic phosphodiester to an RNA 2'-phosphomonoester.</text>
</comment>
<reference evidence="3 4" key="1">
    <citation type="submission" date="2011-11" db="EMBL/GenBank/DDBJ databases">
        <title>Complete sequence of Spirochaeta sp. grapes.</title>
        <authorList>
            <consortium name="US DOE Joint Genome Institute"/>
            <person name="Lucas S."/>
            <person name="Han J."/>
            <person name="Lapidus A."/>
            <person name="Cheng J.-F."/>
            <person name="Goodwin L."/>
            <person name="Pitluck S."/>
            <person name="Peters L."/>
            <person name="Ovchinnikova G."/>
            <person name="Munk A.C."/>
            <person name="Detter J.C."/>
            <person name="Han C."/>
            <person name="Tapia R."/>
            <person name="Land M."/>
            <person name="Hauser L."/>
            <person name="Kyrpides N."/>
            <person name="Ivanova N."/>
            <person name="Pagani I."/>
            <person name="Ritalahtilisa K."/>
            <person name="Loeffler F."/>
            <person name="Woyke T."/>
        </authorList>
    </citation>
    <scope>NUCLEOTIDE SEQUENCE [LARGE SCALE GENOMIC DNA]</scope>
    <source>
        <strain evidence="4">ATCC BAA-1885 / DSM 22778 / Grapes</strain>
    </source>
</reference>
<dbReference type="InterPro" id="IPR004175">
    <property type="entry name" value="RNA_CPDase"/>
</dbReference>
<proteinExistence type="inferred from homology"/>
<organism evidence="3 4">
    <name type="scientific">Sphaerochaeta pleomorpha (strain ATCC BAA-1885 / DSM 22778 / Grapes)</name>
    <dbReference type="NCBI Taxonomy" id="158190"/>
    <lineage>
        <taxon>Bacteria</taxon>
        <taxon>Pseudomonadati</taxon>
        <taxon>Spirochaetota</taxon>
        <taxon>Spirochaetia</taxon>
        <taxon>Spirochaetales</taxon>
        <taxon>Sphaerochaetaceae</taxon>
        <taxon>Sphaerochaeta</taxon>
    </lineage>
</organism>
<name>G8QUX7_SPHPG</name>
<protein>
    <recommendedName>
        <fullName evidence="2">RNA 2',3'-cyclic phosphodiesterase</fullName>
        <shortName evidence="2">RNA 2',3'-CPDase</shortName>
        <ecNumber evidence="2">3.1.4.58</ecNumber>
    </recommendedName>
</protein>
<dbReference type="NCBIfam" id="TIGR02258">
    <property type="entry name" value="2_5_ligase"/>
    <property type="match status" value="1"/>
</dbReference>
<evidence type="ECO:0000256" key="1">
    <source>
        <dbReference type="ARBA" id="ARBA00022801"/>
    </source>
</evidence>
<dbReference type="GO" id="GO:0004113">
    <property type="term" value="F:2',3'-cyclic-nucleotide 3'-phosphodiesterase activity"/>
    <property type="evidence" value="ECO:0007669"/>
    <property type="project" value="InterPro"/>
</dbReference>
<dbReference type="Pfam" id="PF13563">
    <property type="entry name" value="2_5_RNA_ligase2"/>
    <property type="match status" value="1"/>
</dbReference>
<feature type="short sequence motif" description="HXTX 1" evidence="2">
    <location>
        <begin position="40"/>
        <end position="43"/>
    </location>
</feature>
<keyword evidence="4" id="KW-1185">Reference proteome</keyword>
<accession>G8QUX7</accession>
<dbReference type="PANTHER" id="PTHR35561:SF1">
    <property type="entry name" value="RNA 2',3'-CYCLIC PHOSPHODIESTERASE"/>
    <property type="match status" value="1"/>
</dbReference>
<gene>
    <name evidence="3" type="ordered locus">SpiGrapes_0293</name>
</gene>
<comment type="catalytic activity">
    <reaction evidence="2">
        <text>a 3'-end 2',3'-cyclophospho-ribonucleotide-RNA + H2O = a 3'-end 2'-phospho-ribonucleotide-RNA + H(+)</text>
        <dbReference type="Rhea" id="RHEA:11828"/>
        <dbReference type="Rhea" id="RHEA-COMP:10464"/>
        <dbReference type="Rhea" id="RHEA-COMP:17353"/>
        <dbReference type="ChEBI" id="CHEBI:15377"/>
        <dbReference type="ChEBI" id="CHEBI:15378"/>
        <dbReference type="ChEBI" id="CHEBI:83064"/>
        <dbReference type="ChEBI" id="CHEBI:173113"/>
        <dbReference type="EC" id="3.1.4.58"/>
    </reaction>
</comment>
<dbReference type="GO" id="GO:0008664">
    <property type="term" value="F:RNA 2',3'-cyclic 3'-phosphodiesterase activity"/>
    <property type="evidence" value="ECO:0007669"/>
    <property type="project" value="UniProtKB-EC"/>
</dbReference>
<dbReference type="GO" id="GO:0016874">
    <property type="term" value="F:ligase activity"/>
    <property type="evidence" value="ECO:0007669"/>
    <property type="project" value="UniProtKB-KW"/>
</dbReference>
<dbReference type="EC" id="3.1.4.58" evidence="2"/>